<dbReference type="Pfam" id="PF09902">
    <property type="entry name" value="DUF2129"/>
    <property type="match status" value="1"/>
</dbReference>
<evidence type="ECO:0000256" key="1">
    <source>
        <dbReference type="ARBA" id="ARBA00022490"/>
    </source>
</evidence>
<organism evidence="2 3">
    <name type="scientific">Marinicrinis lubricantis</name>
    <dbReference type="NCBI Taxonomy" id="2086470"/>
    <lineage>
        <taxon>Bacteria</taxon>
        <taxon>Bacillati</taxon>
        <taxon>Bacillota</taxon>
        <taxon>Bacilli</taxon>
        <taxon>Bacillales</taxon>
        <taxon>Paenibacillaceae</taxon>
    </lineage>
</organism>
<dbReference type="RefSeq" id="WP_379893668.1">
    <property type="nucleotide sequence ID" value="NZ_CBCSCT010000001.1"/>
</dbReference>
<accession>A0ABW1IMP6</accession>
<reference evidence="3" key="1">
    <citation type="journal article" date="2019" name="Int. J. Syst. Evol. Microbiol.">
        <title>The Global Catalogue of Microorganisms (GCM) 10K type strain sequencing project: providing services to taxonomists for standard genome sequencing and annotation.</title>
        <authorList>
            <consortium name="The Broad Institute Genomics Platform"/>
            <consortium name="The Broad Institute Genome Sequencing Center for Infectious Disease"/>
            <person name="Wu L."/>
            <person name="Ma J."/>
        </authorList>
    </citation>
    <scope>NUCLEOTIDE SEQUENCE [LARGE SCALE GENOMIC DNA]</scope>
    <source>
        <strain evidence="3">CCM 8749</strain>
    </source>
</reference>
<dbReference type="InterPro" id="IPR016979">
    <property type="entry name" value="DUF2129"/>
</dbReference>
<dbReference type="Proteomes" id="UP001596250">
    <property type="component" value="Unassembled WGS sequence"/>
</dbReference>
<gene>
    <name evidence="2" type="ORF">ACFPXP_07830</name>
</gene>
<name>A0ABW1IMP6_9BACL</name>
<evidence type="ECO:0000313" key="2">
    <source>
        <dbReference type="EMBL" id="MFC5986344.1"/>
    </source>
</evidence>
<protein>
    <submittedName>
        <fullName evidence="2">YlbG family protein</fullName>
    </submittedName>
</protein>
<evidence type="ECO:0000313" key="3">
    <source>
        <dbReference type="Proteomes" id="UP001596250"/>
    </source>
</evidence>
<proteinExistence type="predicted"/>
<keyword evidence="1" id="KW-0963">Cytoplasm</keyword>
<sequence>MFRDRTGLIVWVNDLRSTRPLERLGSVHYASKRMNYAVMYVNAEQQDQVIQQLQKLPFVKKVELSLRKNIKTDYNSKHADKTSFYGL</sequence>
<keyword evidence="3" id="KW-1185">Reference proteome</keyword>
<comment type="caution">
    <text evidence="2">The sequence shown here is derived from an EMBL/GenBank/DDBJ whole genome shotgun (WGS) entry which is preliminary data.</text>
</comment>
<dbReference type="PIRSF" id="PIRSF031653">
    <property type="entry name" value="UCP031653"/>
    <property type="match status" value="1"/>
</dbReference>
<dbReference type="EMBL" id="JBHSQV010000036">
    <property type="protein sequence ID" value="MFC5986344.1"/>
    <property type="molecule type" value="Genomic_DNA"/>
</dbReference>